<proteinExistence type="predicted"/>
<dbReference type="CDD" id="cd00077">
    <property type="entry name" value="HDc"/>
    <property type="match status" value="1"/>
</dbReference>
<evidence type="ECO:0000259" key="3">
    <source>
        <dbReference type="PROSITE" id="PS50887"/>
    </source>
</evidence>
<evidence type="ECO:0000259" key="4">
    <source>
        <dbReference type="PROSITE" id="PS51833"/>
    </source>
</evidence>
<dbReference type="AlphaFoldDB" id="A0A8D4VLH9"/>
<keyword evidence="6" id="KW-1185">Reference proteome</keyword>
<dbReference type="NCBIfam" id="TIGR00277">
    <property type="entry name" value="HDIG"/>
    <property type="match status" value="1"/>
</dbReference>
<evidence type="ECO:0000313" key="5">
    <source>
        <dbReference type="EMBL" id="BBL70298.1"/>
    </source>
</evidence>
<sequence>MPLHDAALIPDTASVNAVLAREVDHLPSVSVVLARLLQLTRDDATSIDDLVKLVETDPAMGAAVLRRANSAAYGLRYKIATLKQAVVVLGFTNVRSIALEVLLYERLIRRVNSDFDYLSYWRHSLAVAYLCRAMARQLGYPDADIAHSAGLLHDIGKIIMQVYGRISYSAILPQLQENACSAHEAERRLVGIGHDALGAYFCKRWEFPRPITLAVSLHHQRFASLTLESHERLLAAIVALANFMAWTQGLGSFKAPQPPALQPEVYESIDTGKLDLNEMLRAMDSELQATAVFYNFRFPSLPAVRETLLRTNLDLGRLNADYVYLERQNPRNNAAVSHIKENLVLPHQSLVPEEIIENTFRAIRQDFSFDRLYLLENEPKSRHLKPVYAHCAEGAAPLPAGLEWELNPFFEPILESLRHRVPVVVAGATPQEEKLLRDLGVDELGLVPVTRNGQSAGLIGMDNCRSKQPVQLANLSVVSIIASEMALALEHARLFESYRKRALFDPLTQVYNRGAMEDTLNALFEQAKRGERTLAIAMVDIDFFKKFNDAFGHLVGDDVLKMVAGLMQKTCRPTDHVGRFGGEEFIFILPDTSFVAALHFAERFRLRVEQLGQLLEKRFAGRPLTVSMGVAAYETGCPGGKTLISRADQALYAAKDSGRNCIRGYCKGQLVEPKPTV</sequence>
<dbReference type="NCBIfam" id="TIGR00254">
    <property type="entry name" value="GGDEF"/>
    <property type="match status" value="1"/>
</dbReference>
<dbReference type="PANTHER" id="PTHR45138">
    <property type="entry name" value="REGULATORY COMPONENTS OF SENSORY TRANSDUCTION SYSTEM"/>
    <property type="match status" value="1"/>
</dbReference>
<evidence type="ECO:0000256" key="2">
    <source>
        <dbReference type="ARBA" id="ARBA00012528"/>
    </source>
</evidence>
<evidence type="ECO:0000313" key="6">
    <source>
        <dbReference type="Proteomes" id="UP000824988"/>
    </source>
</evidence>
<comment type="cofactor">
    <cofactor evidence="1">
        <name>Mg(2+)</name>
        <dbReference type="ChEBI" id="CHEBI:18420"/>
    </cofactor>
</comment>
<accession>A0A8D4VLH9</accession>
<dbReference type="SMART" id="SM00267">
    <property type="entry name" value="GGDEF"/>
    <property type="match status" value="1"/>
</dbReference>
<dbReference type="GO" id="GO:0052621">
    <property type="term" value="F:diguanylate cyclase activity"/>
    <property type="evidence" value="ECO:0007669"/>
    <property type="project" value="UniProtKB-EC"/>
</dbReference>
<dbReference type="PROSITE" id="PS50887">
    <property type="entry name" value="GGDEF"/>
    <property type="match status" value="1"/>
</dbReference>
<name>A0A8D4VLH9_9GAMM</name>
<dbReference type="PROSITE" id="PS51833">
    <property type="entry name" value="HDOD"/>
    <property type="match status" value="1"/>
</dbReference>
<dbReference type="PANTHER" id="PTHR45138:SF9">
    <property type="entry name" value="DIGUANYLATE CYCLASE DGCM-RELATED"/>
    <property type="match status" value="1"/>
</dbReference>
<dbReference type="RefSeq" id="WP_221048344.1">
    <property type="nucleotide sequence ID" value="NZ_AP019782.1"/>
</dbReference>
<dbReference type="InterPro" id="IPR003018">
    <property type="entry name" value="GAF"/>
</dbReference>
<dbReference type="EMBL" id="AP019782">
    <property type="protein sequence ID" value="BBL70298.1"/>
    <property type="molecule type" value="Genomic_DNA"/>
</dbReference>
<dbReference type="Proteomes" id="UP000824988">
    <property type="component" value="Chromosome"/>
</dbReference>
<dbReference type="Pfam" id="PF08668">
    <property type="entry name" value="HDOD"/>
    <property type="match status" value="1"/>
</dbReference>
<organism evidence="5 6">
    <name type="scientific">Methylogaea oryzae</name>
    <dbReference type="NCBI Taxonomy" id="1295382"/>
    <lineage>
        <taxon>Bacteria</taxon>
        <taxon>Pseudomonadati</taxon>
        <taxon>Pseudomonadota</taxon>
        <taxon>Gammaproteobacteria</taxon>
        <taxon>Methylococcales</taxon>
        <taxon>Methylococcaceae</taxon>
        <taxon>Methylogaea</taxon>
    </lineage>
</organism>
<dbReference type="InterPro" id="IPR000160">
    <property type="entry name" value="GGDEF_dom"/>
</dbReference>
<dbReference type="Pfam" id="PF01590">
    <property type="entry name" value="GAF"/>
    <property type="match status" value="1"/>
</dbReference>
<evidence type="ECO:0000256" key="1">
    <source>
        <dbReference type="ARBA" id="ARBA00001946"/>
    </source>
</evidence>
<dbReference type="SMART" id="SM00065">
    <property type="entry name" value="GAF"/>
    <property type="match status" value="1"/>
</dbReference>
<dbReference type="CDD" id="cd01949">
    <property type="entry name" value="GGDEF"/>
    <property type="match status" value="1"/>
</dbReference>
<protein>
    <recommendedName>
        <fullName evidence="2">diguanylate cyclase</fullName>
        <ecNumber evidence="2">2.7.7.65</ecNumber>
    </recommendedName>
</protein>
<dbReference type="GO" id="GO:0043709">
    <property type="term" value="P:cell adhesion involved in single-species biofilm formation"/>
    <property type="evidence" value="ECO:0007669"/>
    <property type="project" value="TreeGrafter"/>
</dbReference>
<dbReference type="FunFam" id="3.30.70.270:FF:000001">
    <property type="entry name" value="Diguanylate cyclase domain protein"/>
    <property type="match status" value="1"/>
</dbReference>
<reference evidence="5" key="1">
    <citation type="submission" date="2019-06" db="EMBL/GenBank/DDBJ databases">
        <title>Complete genome sequence of Methylogaea oryzae strain JCM16910.</title>
        <authorList>
            <person name="Asakawa S."/>
        </authorList>
    </citation>
    <scope>NUCLEOTIDE SEQUENCE</scope>
    <source>
        <strain evidence="5">E10</strain>
    </source>
</reference>
<feature type="domain" description="GGDEF" evidence="3">
    <location>
        <begin position="532"/>
        <end position="667"/>
    </location>
</feature>
<dbReference type="InterPro" id="IPR013976">
    <property type="entry name" value="HDOD"/>
</dbReference>
<dbReference type="EC" id="2.7.7.65" evidence="2"/>
<dbReference type="InterPro" id="IPR050469">
    <property type="entry name" value="Diguanylate_Cyclase"/>
</dbReference>
<dbReference type="SMART" id="SM00471">
    <property type="entry name" value="HDc"/>
    <property type="match status" value="1"/>
</dbReference>
<dbReference type="GO" id="GO:0005886">
    <property type="term" value="C:plasma membrane"/>
    <property type="evidence" value="ECO:0007669"/>
    <property type="project" value="TreeGrafter"/>
</dbReference>
<dbReference type="InterPro" id="IPR003607">
    <property type="entry name" value="HD/PDEase_dom"/>
</dbReference>
<gene>
    <name evidence="5" type="ORF">MoryE10_09040</name>
</gene>
<dbReference type="GO" id="GO:1902201">
    <property type="term" value="P:negative regulation of bacterial-type flagellum-dependent cell motility"/>
    <property type="evidence" value="ECO:0007669"/>
    <property type="project" value="TreeGrafter"/>
</dbReference>
<feature type="domain" description="HDOD" evidence="4">
    <location>
        <begin position="26"/>
        <end position="221"/>
    </location>
</feature>
<dbReference type="KEGG" id="moz:MoryE10_09040"/>
<dbReference type="Pfam" id="PF00990">
    <property type="entry name" value="GGDEF"/>
    <property type="match status" value="1"/>
</dbReference>
<dbReference type="InterPro" id="IPR006675">
    <property type="entry name" value="HDIG_dom"/>
</dbReference>